<evidence type="ECO:0000313" key="2">
    <source>
        <dbReference type="Proteomes" id="UP001162483"/>
    </source>
</evidence>
<dbReference type="EMBL" id="CATNWA010016901">
    <property type="protein sequence ID" value="CAI9596249.1"/>
    <property type="molecule type" value="Genomic_DNA"/>
</dbReference>
<protein>
    <submittedName>
        <fullName evidence="1">Uncharacterized protein</fullName>
    </submittedName>
</protein>
<comment type="caution">
    <text evidence="1">The sequence shown here is derived from an EMBL/GenBank/DDBJ whole genome shotgun (WGS) entry which is preliminary data.</text>
</comment>
<evidence type="ECO:0000313" key="1">
    <source>
        <dbReference type="EMBL" id="CAI9596249.1"/>
    </source>
</evidence>
<dbReference type="Proteomes" id="UP001162483">
    <property type="component" value="Unassembled WGS sequence"/>
</dbReference>
<organism evidence="1 2">
    <name type="scientific">Staurois parvus</name>
    <dbReference type="NCBI Taxonomy" id="386267"/>
    <lineage>
        <taxon>Eukaryota</taxon>
        <taxon>Metazoa</taxon>
        <taxon>Chordata</taxon>
        <taxon>Craniata</taxon>
        <taxon>Vertebrata</taxon>
        <taxon>Euteleostomi</taxon>
        <taxon>Amphibia</taxon>
        <taxon>Batrachia</taxon>
        <taxon>Anura</taxon>
        <taxon>Neobatrachia</taxon>
        <taxon>Ranoidea</taxon>
        <taxon>Ranidae</taxon>
        <taxon>Staurois</taxon>
    </lineage>
</organism>
<keyword evidence="2" id="KW-1185">Reference proteome</keyword>
<reference evidence="1" key="1">
    <citation type="submission" date="2023-05" db="EMBL/GenBank/DDBJ databases">
        <authorList>
            <person name="Stuckert A."/>
        </authorList>
    </citation>
    <scope>NUCLEOTIDE SEQUENCE</scope>
</reference>
<accession>A0ABN9FGU0</accession>
<name>A0ABN9FGU0_9NEOB</name>
<proteinExistence type="predicted"/>
<gene>
    <name evidence="1" type="ORF">SPARVUS_LOCUS12042301</name>
</gene>
<sequence>MFSYMSMYTSRLQAVEFTVIFFFNAPNLRSGVDFISVTNAKHL</sequence>